<accession>A0A7S2BTC5</accession>
<name>A0A7S2BTC5_9EUKA</name>
<dbReference type="Gene3D" id="3.40.390.80">
    <property type="entry name" value="Peptidase M60, enhancin-like domain 2"/>
    <property type="match status" value="1"/>
</dbReference>
<sequence>MIKVQQAIMDKLYNGMANKKDSLLQECSTHLFAGRGWQTANYYPGAVAAPTDATLVHTVSIDATVPATWGVPVYWSQESAQRPLGLYLSPGQVATVTVPAGMVGTGFSVLVGAQTTDNSGGIHSAKKDEHRRMDRVTVTVPITQAMTYIANPLGGGLYILVPYLAKLGVVSIEVSGGVVLAPLFQRTHFNMMTDEEWAVRRTAPGPHADFETDRFLLNVPSSWIYAFESPVEMLRQYDEAMMGVWEWLGYPPSAREGGVHTLFLQPDLHIKHGAFGIGYPQVNTIWNAYTTYNGNHNHWLIQDPTADHVCWHELGHAQLRSIYRGEEEAIVNYLVTYIRHVKFQDTFNEAFKKGRGSNYEPDDAAVHWMITPNFREGNEMDHSNTEYDEIRYQSRGWAKYADITRLFGWEAFTLFYHNENADYQMGRDRVYTDIDGLSSTDSRTLRLSKAAGVDLTPLIHFWGIHPEDESALAAQIELAGLGPSAQIRCLLQRYRELIPTSNDEFNAFFEKIWPGRPKASWLGVSGYEDPRYGLGWYNVWTDAATDSDCVAFTQLFGQPESICEGYYTESEGSAAQSQVDHLLEKYYASSLTDTCNGLITGAPEDGDVPSRPTTYSWMPPSFPAAPPVLSPPNTRPSSYAPPSSSPSPPPSASPSPPTMASKPPSPSTSPGTVLHVVLIAGQSNAEGQALAYRNDGSPGTLDQYLTNDAAAAATFGSWTKTGVDSSGAPTWPSRDDVFVSYNSEWGKIEGPLTVGMGAYGDGLHIGIELEVGRAIGDHFVAEPVLLIKVAYGGKSLQTDFRPPSAGGTVGPYYNRIVSEYQAALATVGSTFPSLAGLTAVPAGFVWWQGFNDFCCVQYSSSFEEYTSLFGYLVDDLTGALGWPSDLPVVIGETGNVEGGNTQAFWDAQRAVTALPALQGRSTFVPTSGYLYDSSLGPDSTHRHHWYGNALSYMGIGKAIGEALRDLFVPAPPSLPSAPSPLPSSPAVVSPSPPPSASPSPPKSEDCSPANAVQCAREGDTCACEGKVRYGNHGLDWESCYPCCDMFSEWVTVSGGSVTCNNAEFGDPAPGYAKYCECIATAPPSAAPLLPPPSAVPETQTCELSSELLKSRCTCRYTFASMLDQPDFQLFCE</sequence>
<keyword evidence="1" id="KW-0378">Hydrolase</keyword>
<reference evidence="4" key="1">
    <citation type="submission" date="2021-01" db="EMBL/GenBank/DDBJ databases">
        <authorList>
            <person name="Corre E."/>
            <person name="Pelletier E."/>
            <person name="Niang G."/>
            <person name="Scheremetjew M."/>
            <person name="Finn R."/>
            <person name="Kale V."/>
            <person name="Holt S."/>
            <person name="Cochrane G."/>
            <person name="Meng A."/>
            <person name="Brown T."/>
            <person name="Cohen L."/>
        </authorList>
    </citation>
    <scope>NUCLEOTIDE SEQUENCE</scope>
    <source>
        <strain evidence="4">UTEX LB 985</strain>
    </source>
</reference>
<evidence type="ECO:0000259" key="3">
    <source>
        <dbReference type="PROSITE" id="PS51723"/>
    </source>
</evidence>
<dbReference type="GO" id="GO:0016787">
    <property type="term" value="F:hydrolase activity"/>
    <property type="evidence" value="ECO:0007669"/>
    <property type="project" value="UniProtKB-KW"/>
</dbReference>
<dbReference type="InterPro" id="IPR051244">
    <property type="entry name" value="TCAF"/>
</dbReference>
<evidence type="ECO:0000256" key="2">
    <source>
        <dbReference type="SAM" id="MobiDB-lite"/>
    </source>
</evidence>
<dbReference type="Pfam" id="PF13402">
    <property type="entry name" value="Peptidase_M60"/>
    <property type="match status" value="1"/>
</dbReference>
<dbReference type="AlphaFoldDB" id="A0A7S2BTC5"/>
<dbReference type="EMBL" id="HBGU01007291">
    <property type="protein sequence ID" value="CAD9406307.1"/>
    <property type="molecule type" value="Transcribed_RNA"/>
</dbReference>
<dbReference type="PANTHER" id="PTHR15730">
    <property type="entry name" value="EXPERIMENTAL AUTOIMMUNE PROSTATITIS ANTIGEN 2-RELATED"/>
    <property type="match status" value="1"/>
</dbReference>
<dbReference type="Pfam" id="PF03629">
    <property type="entry name" value="SASA"/>
    <property type="match status" value="1"/>
</dbReference>
<proteinExistence type="predicted"/>
<dbReference type="InterPro" id="IPR036514">
    <property type="entry name" value="SGNH_hydro_sf"/>
</dbReference>
<feature type="region of interest" description="Disordered" evidence="2">
    <location>
        <begin position="974"/>
        <end position="1008"/>
    </location>
</feature>
<dbReference type="InterPro" id="IPR005181">
    <property type="entry name" value="SASA"/>
</dbReference>
<gene>
    <name evidence="4" type="ORF">CBRE1094_LOCUS3978</name>
</gene>
<dbReference type="Pfam" id="PF17291">
    <property type="entry name" value="M60-like_N"/>
    <property type="match status" value="1"/>
</dbReference>
<evidence type="ECO:0000313" key="4">
    <source>
        <dbReference type="EMBL" id="CAD9406307.1"/>
    </source>
</evidence>
<feature type="compositionally biased region" description="Pro residues" evidence="2">
    <location>
        <begin position="990"/>
        <end position="1001"/>
    </location>
</feature>
<feature type="compositionally biased region" description="Pro residues" evidence="2">
    <location>
        <begin position="974"/>
        <end position="983"/>
    </location>
</feature>
<dbReference type="PROSITE" id="PS51723">
    <property type="entry name" value="PEPTIDASE_M60"/>
    <property type="match status" value="1"/>
</dbReference>
<evidence type="ECO:0000256" key="1">
    <source>
        <dbReference type="ARBA" id="ARBA00022801"/>
    </source>
</evidence>
<feature type="compositionally biased region" description="Pro residues" evidence="2">
    <location>
        <begin position="620"/>
        <end position="634"/>
    </location>
</feature>
<dbReference type="PANTHER" id="PTHR15730:SF5">
    <property type="entry name" value="SI:CH211-210B2.2-RELATED"/>
    <property type="match status" value="1"/>
</dbReference>
<dbReference type="SUPFAM" id="SSF52266">
    <property type="entry name" value="SGNH hydrolase"/>
    <property type="match status" value="1"/>
</dbReference>
<feature type="region of interest" description="Disordered" evidence="2">
    <location>
        <begin position="598"/>
        <end position="671"/>
    </location>
</feature>
<feature type="compositionally biased region" description="Pro residues" evidence="2">
    <location>
        <begin position="643"/>
        <end position="667"/>
    </location>
</feature>
<dbReference type="InterPro" id="IPR031161">
    <property type="entry name" value="Peptidase_M60_dom"/>
</dbReference>
<feature type="domain" description="Peptidase M60" evidence="3">
    <location>
        <begin position="79"/>
        <end position="389"/>
    </location>
</feature>
<organism evidence="4">
    <name type="scientific">Haptolina brevifila</name>
    <dbReference type="NCBI Taxonomy" id="156173"/>
    <lineage>
        <taxon>Eukaryota</taxon>
        <taxon>Haptista</taxon>
        <taxon>Haptophyta</taxon>
        <taxon>Prymnesiophyceae</taxon>
        <taxon>Prymnesiales</taxon>
        <taxon>Prymnesiaceae</taxon>
        <taxon>Haptolina</taxon>
    </lineage>
</organism>
<protein>
    <recommendedName>
        <fullName evidence="3">Peptidase M60 domain-containing protein</fullName>
    </recommendedName>
</protein>
<dbReference type="InterPro" id="IPR035423">
    <property type="entry name" value="M60-like_N"/>
</dbReference>
<dbReference type="Gene3D" id="3.40.50.1110">
    <property type="entry name" value="SGNH hydrolase"/>
    <property type="match status" value="1"/>
</dbReference>
<dbReference type="SMART" id="SM01276">
    <property type="entry name" value="M60-like"/>
    <property type="match status" value="1"/>
</dbReference>